<keyword evidence="2" id="KW-0805">Transcription regulation</keyword>
<evidence type="ECO:0000256" key="2">
    <source>
        <dbReference type="ARBA" id="ARBA00023015"/>
    </source>
</evidence>
<dbReference type="PANTHER" id="PTHR30126">
    <property type="entry name" value="HTH-TYPE TRANSCRIPTIONAL REGULATOR"/>
    <property type="match status" value="1"/>
</dbReference>
<evidence type="ECO:0000256" key="3">
    <source>
        <dbReference type="ARBA" id="ARBA00023125"/>
    </source>
</evidence>
<dbReference type="Gene3D" id="1.10.10.10">
    <property type="entry name" value="Winged helix-like DNA-binding domain superfamily/Winged helix DNA-binding domain"/>
    <property type="match status" value="2"/>
</dbReference>
<sequence length="384" mass="41859">MGMETWLFNIRHLRAFVKTVELGTLVSAARAVNLSQSAVTQAIAKLEDQLDVRLFNRQNEGMSPTKAARLICPRVQDILGHIGRRNVTHTQIKAFLALALGGNYAEASGLTGLSAASLHRAIRDLEIVLGQDLTRRKGRGVILTDFGRTQARQFGLAAAELRYMLEDLGALKGLKSGRIAIGAMPLCRARVLPSAIVEYQQKCPDVDISISEGSFIELIEPLRNGELDFLIGALRDPGPGPDLVQSALFEDTPVIVARSGHPLAVGPAPPISIRALSEYPWCVPKAGVPLREKWENLFSDEGLSVPRISVECGSIIANRQILMKTDCLTILSPDQVAVELEAGWLSIVYALPVRLNRIIGLTCREGWRPTESQSNFMIALNAVC</sequence>
<evidence type="ECO:0000256" key="4">
    <source>
        <dbReference type="ARBA" id="ARBA00023163"/>
    </source>
</evidence>
<name>A0A918KGM8_9PROT</name>
<gene>
    <name evidence="6" type="primary">fldY</name>
    <name evidence="6" type="ORF">GCM10011309_11320</name>
</gene>
<dbReference type="PRINTS" id="PR00039">
    <property type="entry name" value="HTHLYSR"/>
</dbReference>
<proteinExistence type="inferred from homology"/>
<organism evidence="6 7">
    <name type="scientific">Litorimonas cladophorae</name>
    <dbReference type="NCBI Taxonomy" id="1220491"/>
    <lineage>
        <taxon>Bacteria</taxon>
        <taxon>Pseudomonadati</taxon>
        <taxon>Pseudomonadota</taxon>
        <taxon>Alphaproteobacteria</taxon>
        <taxon>Maricaulales</taxon>
        <taxon>Robiginitomaculaceae</taxon>
    </lineage>
</organism>
<feature type="domain" description="HTH lysR-type" evidence="5">
    <location>
        <begin position="87"/>
        <end position="144"/>
    </location>
</feature>
<keyword evidence="3" id="KW-0238">DNA-binding</keyword>
<dbReference type="GO" id="GO:0003700">
    <property type="term" value="F:DNA-binding transcription factor activity"/>
    <property type="evidence" value="ECO:0007669"/>
    <property type="project" value="InterPro"/>
</dbReference>
<dbReference type="SUPFAM" id="SSF53850">
    <property type="entry name" value="Periplasmic binding protein-like II"/>
    <property type="match status" value="1"/>
</dbReference>
<comment type="caution">
    <text evidence="6">The sequence shown here is derived from an EMBL/GenBank/DDBJ whole genome shotgun (WGS) entry which is preliminary data.</text>
</comment>
<accession>A0A918KGM8</accession>
<dbReference type="EMBL" id="BMYV01000001">
    <property type="protein sequence ID" value="GGX63083.1"/>
    <property type="molecule type" value="Genomic_DNA"/>
</dbReference>
<reference evidence="6 7" key="1">
    <citation type="journal article" date="2014" name="Int. J. Syst. Evol. Microbiol.">
        <title>Complete genome sequence of Corynebacterium casei LMG S-19264T (=DSM 44701T), isolated from a smear-ripened cheese.</title>
        <authorList>
            <consortium name="US DOE Joint Genome Institute (JGI-PGF)"/>
            <person name="Walter F."/>
            <person name="Albersmeier A."/>
            <person name="Kalinowski J."/>
            <person name="Ruckert C."/>
        </authorList>
    </citation>
    <scope>NUCLEOTIDE SEQUENCE [LARGE SCALE GENOMIC DNA]</scope>
    <source>
        <strain evidence="6 7">KCTC 23968</strain>
    </source>
</reference>
<feature type="domain" description="HTH lysR-type" evidence="5">
    <location>
        <begin position="8"/>
        <end position="65"/>
    </location>
</feature>
<dbReference type="PANTHER" id="PTHR30126:SF98">
    <property type="entry name" value="HTH-TYPE TRANSCRIPTIONAL ACTIVATOR BAUR"/>
    <property type="match status" value="1"/>
</dbReference>
<evidence type="ECO:0000256" key="1">
    <source>
        <dbReference type="ARBA" id="ARBA00009437"/>
    </source>
</evidence>
<dbReference type="SUPFAM" id="SSF46785">
    <property type="entry name" value="Winged helix' DNA-binding domain"/>
    <property type="match status" value="2"/>
</dbReference>
<protein>
    <submittedName>
        <fullName evidence="6">Transcriptional regulator</fullName>
    </submittedName>
</protein>
<dbReference type="Proteomes" id="UP000600865">
    <property type="component" value="Unassembled WGS sequence"/>
</dbReference>
<dbReference type="AlphaFoldDB" id="A0A918KGM8"/>
<dbReference type="Pfam" id="PF00126">
    <property type="entry name" value="HTH_1"/>
    <property type="match status" value="2"/>
</dbReference>
<comment type="similarity">
    <text evidence="1">Belongs to the LysR transcriptional regulatory family.</text>
</comment>
<dbReference type="PROSITE" id="PS50931">
    <property type="entry name" value="HTH_LYSR"/>
    <property type="match status" value="2"/>
</dbReference>
<evidence type="ECO:0000313" key="7">
    <source>
        <dbReference type="Proteomes" id="UP000600865"/>
    </source>
</evidence>
<dbReference type="Pfam" id="PF03466">
    <property type="entry name" value="LysR_substrate"/>
    <property type="match status" value="1"/>
</dbReference>
<keyword evidence="7" id="KW-1185">Reference proteome</keyword>
<dbReference type="InterPro" id="IPR005119">
    <property type="entry name" value="LysR_subst-bd"/>
</dbReference>
<evidence type="ECO:0000259" key="5">
    <source>
        <dbReference type="PROSITE" id="PS50931"/>
    </source>
</evidence>
<dbReference type="Gene3D" id="3.40.190.290">
    <property type="match status" value="1"/>
</dbReference>
<dbReference type="InterPro" id="IPR036390">
    <property type="entry name" value="WH_DNA-bd_sf"/>
</dbReference>
<dbReference type="GO" id="GO:0000976">
    <property type="term" value="F:transcription cis-regulatory region binding"/>
    <property type="evidence" value="ECO:0007669"/>
    <property type="project" value="TreeGrafter"/>
</dbReference>
<evidence type="ECO:0000313" key="6">
    <source>
        <dbReference type="EMBL" id="GGX63083.1"/>
    </source>
</evidence>
<dbReference type="InterPro" id="IPR000847">
    <property type="entry name" value="LysR_HTH_N"/>
</dbReference>
<dbReference type="InterPro" id="IPR036388">
    <property type="entry name" value="WH-like_DNA-bd_sf"/>
</dbReference>
<keyword evidence="4" id="KW-0804">Transcription</keyword>